<dbReference type="GO" id="GO:0046872">
    <property type="term" value="F:metal ion binding"/>
    <property type="evidence" value="ECO:0007669"/>
    <property type="project" value="UniProtKB-KW"/>
</dbReference>
<keyword evidence="5 6" id="KW-0482">Metalloprotease</keyword>
<dbReference type="GO" id="GO:0016020">
    <property type="term" value="C:membrane"/>
    <property type="evidence" value="ECO:0007669"/>
    <property type="project" value="TreeGrafter"/>
</dbReference>
<dbReference type="GO" id="GO:0004222">
    <property type="term" value="F:metalloendopeptidase activity"/>
    <property type="evidence" value="ECO:0007669"/>
    <property type="project" value="InterPro"/>
</dbReference>
<sequence length="257" mass="27713">MMLRNGRFGTYSLCGALGLVLLVTACTTAPVSGRRQLILVSPEQSTALGLEAYQQIKQQTPIVTGTQEARMVERVGEAISKVVEGAEGFEWEFTLFRDETPNAFALPGGKVGVNTGLFDVAKTEAQLAAVLGHEIGHVMARHSAERMSRDMATQLGLSVLGAATQSQEMVGLVSNAATLGVSLPFNRSQESEADRIGLIYMAKAGYDPRAAVDLWANFAAVGGERPPKFLSTHPLPEDRIERIKKHLPEALVFYKGN</sequence>
<gene>
    <name evidence="8" type="ORF">JCM17844_01850</name>
</gene>
<dbReference type="Gene3D" id="3.30.2010.10">
    <property type="entry name" value="Metalloproteases ('zincins'), catalytic domain"/>
    <property type="match status" value="1"/>
</dbReference>
<accession>A0A5A7MNK7</accession>
<dbReference type="Pfam" id="PF01435">
    <property type="entry name" value="Peptidase_M48"/>
    <property type="match status" value="1"/>
</dbReference>
<proteinExistence type="inferred from homology"/>
<dbReference type="InterPro" id="IPR051156">
    <property type="entry name" value="Mito/Outer_Membr_Metalloprot"/>
</dbReference>
<dbReference type="RefSeq" id="WP_210431075.1">
    <property type="nucleotide sequence ID" value="NZ_BKCL01000001.1"/>
</dbReference>
<dbReference type="GO" id="GO:0051603">
    <property type="term" value="P:proteolysis involved in protein catabolic process"/>
    <property type="evidence" value="ECO:0007669"/>
    <property type="project" value="TreeGrafter"/>
</dbReference>
<evidence type="ECO:0000259" key="7">
    <source>
        <dbReference type="Pfam" id="PF01435"/>
    </source>
</evidence>
<reference evidence="8 9" key="1">
    <citation type="submission" date="2019-09" db="EMBL/GenBank/DDBJ databases">
        <title>NBRP : Genome information of microbial organism related human and environment.</title>
        <authorList>
            <person name="Hattori M."/>
            <person name="Oshima K."/>
            <person name="Inaba H."/>
            <person name="Suda W."/>
            <person name="Sakamoto M."/>
            <person name="Iino T."/>
            <person name="Kitahara M."/>
            <person name="Oshida Y."/>
            <person name="Iida T."/>
            <person name="Kudo T."/>
            <person name="Itoh T."/>
            <person name="Ohkuma M."/>
        </authorList>
    </citation>
    <scope>NUCLEOTIDE SEQUENCE [LARGE SCALE GENOMIC DNA]</scope>
    <source>
        <strain evidence="8 9">Hi-2</strain>
    </source>
</reference>
<keyword evidence="1 6" id="KW-0645">Protease</keyword>
<keyword evidence="4 6" id="KW-0862">Zinc</keyword>
<protein>
    <submittedName>
        <fullName evidence="8">Peptidase M48</fullName>
    </submittedName>
</protein>
<evidence type="ECO:0000256" key="5">
    <source>
        <dbReference type="ARBA" id="ARBA00023049"/>
    </source>
</evidence>
<evidence type="ECO:0000313" key="9">
    <source>
        <dbReference type="Proteomes" id="UP000322084"/>
    </source>
</evidence>
<dbReference type="CDD" id="cd07331">
    <property type="entry name" value="M48C_Oma1_like"/>
    <property type="match status" value="1"/>
</dbReference>
<feature type="domain" description="Peptidase M48" evidence="7">
    <location>
        <begin position="68"/>
        <end position="245"/>
    </location>
</feature>
<evidence type="ECO:0000313" key="8">
    <source>
        <dbReference type="EMBL" id="GEQ96548.1"/>
    </source>
</evidence>
<organism evidence="8 9">
    <name type="scientific">Iodidimonas gelatinilytica</name>
    <dbReference type="NCBI Taxonomy" id="1236966"/>
    <lineage>
        <taxon>Bacteria</taxon>
        <taxon>Pseudomonadati</taxon>
        <taxon>Pseudomonadota</taxon>
        <taxon>Alphaproteobacteria</taxon>
        <taxon>Iodidimonadales</taxon>
        <taxon>Iodidimonadaceae</taxon>
        <taxon>Iodidimonas</taxon>
    </lineage>
</organism>
<comment type="similarity">
    <text evidence="6">Belongs to the peptidase M48 family.</text>
</comment>
<comment type="cofactor">
    <cofactor evidence="6">
        <name>Zn(2+)</name>
        <dbReference type="ChEBI" id="CHEBI:29105"/>
    </cofactor>
    <text evidence="6">Binds 1 zinc ion per subunit.</text>
</comment>
<comment type="caution">
    <text evidence="8">The sequence shown here is derived from an EMBL/GenBank/DDBJ whole genome shotgun (WGS) entry which is preliminary data.</text>
</comment>
<dbReference type="AlphaFoldDB" id="A0A5A7MNK7"/>
<evidence type="ECO:0000256" key="3">
    <source>
        <dbReference type="ARBA" id="ARBA00022801"/>
    </source>
</evidence>
<dbReference type="EMBL" id="BKCL01000001">
    <property type="protein sequence ID" value="GEQ96548.1"/>
    <property type="molecule type" value="Genomic_DNA"/>
</dbReference>
<dbReference type="PANTHER" id="PTHR22726">
    <property type="entry name" value="METALLOENDOPEPTIDASE OMA1"/>
    <property type="match status" value="1"/>
</dbReference>
<dbReference type="PROSITE" id="PS51257">
    <property type="entry name" value="PROKAR_LIPOPROTEIN"/>
    <property type="match status" value="1"/>
</dbReference>
<dbReference type="PANTHER" id="PTHR22726:SF24">
    <property type="entry name" value="M48 FAMILY METALLOPEPTIDASE"/>
    <property type="match status" value="1"/>
</dbReference>
<dbReference type="Proteomes" id="UP000322084">
    <property type="component" value="Unassembled WGS sequence"/>
</dbReference>
<evidence type="ECO:0000256" key="2">
    <source>
        <dbReference type="ARBA" id="ARBA00022723"/>
    </source>
</evidence>
<dbReference type="InterPro" id="IPR001915">
    <property type="entry name" value="Peptidase_M48"/>
</dbReference>
<evidence type="ECO:0000256" key="4">
    <source>
        <dbReference type="ARBA" id="ARBA00022833"/>
    </source>
</evidence>
<name>A0A5A7MNK7_9PROT</name>
<evidence type="ECO:0000256" key="1">
    <source>
        <dbReference type="ARBA" id="ARBA00022670"/>
    </source>
</evidence>
<keyword evidence="3 6" id="KW-0378">Hydrolase</keyword>
<evidence type="ECO:0000256" key="6">
    <source>
        <dbReference type="RuleBase" id="RU003983"/>
    </source>
</evidence>
<keyword evidence="2" id="KW-0479">Metal-binding</keyword>